<comment type="caution">
    <text evidence="10">The sequence shown here is derived from an EMBL/GenBank/DDBJ whole genome shotgun (WGS) entry which is preliminary data.</text>
</comment>
<dbReference type="InterPro" id="IPR014776">
    <property type="entry name" value="4pyrrole_Mease_sub2"/>
</dbReference>
<accession>A0A5M6ITP5</accession>
<dbReference type="PANTHER" id="PTHR45790">
    <property type="entry name" value="SIROHEME SYNTHASE-RELATED"/>
    <property type="match status" value="1"/>
</dbReference>
<organism evidence="10 11">
    <name type="scientific">Rhodovastum atsumiense</name>
    <dbReference type="NCBI Taxonomy" id="504468"/>
    <lineage>
        <taxon>Bacteria</taxon>
        <taxon>Pseudomonadati</taxon>
        <taxon>Pseudomonadota</taxon>
        <taxon>Alphaproteobacteria</taxon>
        <taxon>Acetobacterales</taxon>
        <taxon>Acetobacteraceae</taxon>
        <taxon>Rhodovastum</taxon>
    </lineage>
</organism>
<dbReference type="EMBL" id="VWPK01000018">
    <property type="protein sequence ID" value="KAA5611693.1"/>
    <property type="molecule type" value="Genomic_DNA"/>
</dbReference>
<gene>
    <name evidence="10" type="primary">cobA</name>
    <name evidence="10" type="ORF">F1189_12910</name>
</gene>
<comment type="similarity">
    <text evidence="1 8">Belongs to the precorrin methyltransferase family.</text>
</comment>
<evidence type="ECO:0000256" key="8">
    <source>
        <dbReference type="RuleBase" id="RU003960"/>
    </source>
</evidence>
<dbReference type="FunFam" id="3.40.1010.10:FF:000001">
    <property type="entry name" value="Siroheme synthase"/>
    <property type="match status" value="1"/>
</dbReference>
<dbReference type="PROSITE" id="PS00839">
    <property type="entry name" value="SUMT_1"/>
    <property type="match status" value="1"/>
</dbReference>
<dbReference type="InterPro" id="IPR003043">
    <property type="entry name" value="Uropor_MeTrfase_CS"/>
</dbReference>
<evidence type="ECO:0000256" key="2">
    <source>
        <dbReference type="ARBA" id="ARBA00012162"/>
    </source>
</evidence>
<evidence type="ECO:0000256" key="5">
    <source>
        <dbReference type="ARBA" id="ARBA00022691"/>
    </source>
</evidence>
<name>A0A5M6ITP5_9PROT</name>
<dbReference type="UniPathway" id="UPA00262">
    <property type="reaction ID" value="UER00211"/>
</dbReference>
<dbReference type="SUPFAM" id="SSF53790">
    <property type="entry name" value="Tetrapyrrole methylase"/>
    <property type="match status" value="1"/>
</dbReference>
<evidence type="ECO:0000256" key="3">
    <source>
        <dbReference type="ARBA" id="ARBA00022603"/>
    </source>
</evidence>
<dbReference type="InterPro" id="IPR035996">
    <property type="entry name" value="4pyrrol_Methylase_sf"/>
</dbReference>
<feature type="domain" description="Tetrapyrrole methylase" evidence="9">
    <location>
        <begin position="14"/>
        <end position="223"/>
    </location>
</feature>
<dbReference type="EC" id="2.1.1.107" evidence="2"/>
<dbReference type="CDD" id="cd11642">
    <property type="entry name" value="SUMT"/>
    <property type="match status" value="1"/>
</dbReference>
<keyword evidence="11" id="KW-1185">Reference proteome</keyword>
<protein>
    <recommendedName>
        <fullName evidence="2">uroporphyrinogen-III C-methyltransferase</fullName>
        <ecNumber evidence="2">2.1.1.107</ecNumber>
    </recommendedName>
</protein>
<evidence type="ECO:0000256" key="4">
    <source>
        <dbReference type="ARBA" id="ARBA00022679"/>
    </source>
</evidence>
<dbReference type="GO" id="GO:0032259">
    <property type="term" value="P:methylation"/>
    <property type="evidence" value="ECO:0007669"/>
    <property type="project" value="UniProtKB-KW"/>
</dbReference>
<keyword evidence="5" id="KW-0949">S-adenosyl-L-methionine</keyword>
<dbReference type="InterPro" id="IPR014777">
    <property type="entry name" value="4pyrrole_Mease_sub1"/>
</dbReference>
<dbReference type="GO" id="GO:0004851">
    <property type="term" value="F:uroporphyrin-III C-methyltransferase activity"/>
    <property type="evidence" value="ECO:0007669"/>
    <property type="project" value="UniProtKB-EC"/>
</dbReference>
<dbReference type="PROSITE" id="PS00840">
    <property type="entry name" value="SUMT_2"/>
    <property type="match status" value="1"/>
</dbReference>
<evidence type="ECO:0000313" key="11">
    <source>
        <dbReference type="Proteomes" id="UP000325255"/>
    </source>
</evidence>
<dbReference type="AlphaFoldDB" id="A0A5M6ITP5"/>
<keyword evidence="6" id="KW-0627">Porphyrin biosynthesis</keyword>
<evidence type="ECO:0000259" key="9">
    <source>
        <dbReference type="Pfam" id="PF00590"/>
    </source>
</evidence>
<dbReference type="Proteomes" id="UP000325255">
    <property type="component" value="Unassembled WGS sequence"/>
</dbReference>
<proteinExistence type="inferred from homology"/>
<dbReference type="InterPro" id="IPR006366">
    <property type="entry name" value="CobA/CysG_C"/>
</dbReference>
<evidence type="ECO:0000256" key="1">
    <source>
        <dbReference type="ARBA" id="ARBA00005879"/>
    </source>
</evidence>
<sequence>MSRDVITAGPAPGTVWLVGAGPGDPGLLTLRAAEALRSADVVLHDALVGPGILGLIPAGATRVNVGKRKGHHPWPQAAINARLVAEAQAGRRVVRLKGGDPFVFGRGGEEALALQAADIPFLVVPGITAGTAAPAVAGIPVTHRGLSAAVTFLTGHAGEGVADTIDWDALARAGGTVVGFMALTSLDAVALRLLSAGRPDTTPVAVIARATLPGQRVLRTTLGACTLAVRRARLPMPALVVIGAVAALDLLSDQLTDISVASGFAHPAS</sequence>
<dbReference type="InterPro" id="IPR050161">
    <property type="entry name" value="Siro_Cobalamin_biosynth"/>
</dbReference>
<comment type="pathway">
    <text evidence="7">Porphyrin-containing compound metabolism; siroheme biosynthesis; precorrin-2 from uroporphyrinogen III: step 1/1.</text>
</comment>
<dbReference type="Gene3D" id="3.30.950.10">
    <property type="entry name" value="Methyltransferase, Cobalt-precorrin-4 Transmethylase, Domain 2"/>
    <property type="match status" value="1"/>
</dbReference>
<dbReference type="NCBIfam" id="NF004790">
    <property type="entry name" value="PRK06136.1"/>
    <property type="match status" value="1"/>
</dbReference>
<dbReference type="NCBIfam" id="TIGR01469">
    <property type="entry name" value="cobA_cysG_Cterm"/>
    <property type="match status" value="1"/>
</dbReference>
<evidence type="ECO:0000256" key="7">
    <source>
        <dbReference type="ARBA" id="ARBA00025705"/>
    </source>
</evidence>
<dbReference type="InterPro" id="IPR000878">
    <property type="entry name" value="4pyrrol_Mease"/>
</dbReference>
<evidence type="ECO:0000256" key="6">
    <source>
        <dbReference type="ARBA" id="ARBA00023244"/>
    </source>
</evidence>
<dbReference type="RefSeq" id="WP_150041234.1">
    <property type="nucleotide sequence ID" value="NZ_OW485601.1"/>
</dbReference>
<dbReference type="PANTHER" id="PTHR45790:SF3">
    <property type="entry name" value="S-ADENOSYL-L-METHIONINE-DEPENDENT UROPORPHYRINOGEN III METHYLTRANSFERASE, CHLOROPLASTIC"/>
    <property type="match status" value="1"/>
</dbReference>
<evidence type="ECO:0000313" key="10">
    <source>
        <dbReference type="EMBL" id="KAA5611693.1"/>
    </source>
</evidence>
<keyword evidence="3 8" id="KW-0489">Methyltransferase</keyword>
<dbReference type="OrthoDB" id="9815856at2"/>
<dbReference type="Pfam" id="PF00590">
    <property type="entry name" value="TP_methylase"/>
    <property type="match status" value="1"/>
</dbReference>
<reference evidence="10 11" key="1">
    <citation type="submission" date="2019-09" db="EMBL/GenBank/DDBJ databases">
        <title>Genome sequence of Rhodovastum atsumiense, a diverse member of the Acetobacteraceae family of non-sulfur purple photosynthetic bacteria.</title>
        <authorList>
            <person name="Meyer T."/>
            <person name="Kyndt J."/>
        </authorList>
    </citation>
    <scope>NUCLEOTIDE SEQUENCE [LARGE SCALE GENOMIC DNA]</scope>
    <source>
        <strain evidence="10 11">DSM 21279</strain>
    </source>
</reference>
<dbReference type="GO" id="GO:0019354">
    <property type="term" value="P:siroheme biosynthetic process"/>
    <property type="evidence" value="ECO:0007669"/>
    <property type="project" value="UniProtKB-UniPathway"/>
</dbReference>
<keyword evidence="4 8" id="KW-0808">Transferase</keyword>
<dbReference type="Gene3D" id="3.40.1010.10">
    <property type="entry name" value="Cobalt-precorrin-4 Transmethylase, Domain 1"/>
    <property type="match status" value="1"/>
</dbReference>